<dbReference type="NCBIfam" id="TIGR02532">
    <property type="entry name" value="IV_pilin_GFxxxE"/>
    <property type="match status" value="1"/>
</dbReference>
<dbReference type="InterPro" id="IPR045584">
    <property type="entry name" value="Pilin-like"/>
</dbReference>
<dbReference type="InterPro" id="IPR012902">
    <property type="entry name" value="N_methyl_site"/>
</dbReference>
<dbReference type="Proteomes" id="UP000003688">
    <property type="component" value="Unassembled WGS sequence"/>
</dbReference>
<organism evidence="3 4">
    <name type="scientific">Pedosphaera parvula (strain Ellin514)</name>
    <dbReference type="NCBI Taxonomy" id="320771"/>
    <lineage>
        <taxon>Bacteria</taxon>
        <taxon>Pseudomonadati</taxon>
        <taxon>Verrucomicrobiota</taxon>
        <taxon>Pedosphaerae</taxon>
        <taxon>Pedosphaerales</taxon>
        <taxon>Pedosphaeraceae</taxon>
        <taxon>Pedosphaera</taxon>
    </lineage>
</organism>
<evidence type="ECO:0000313" key="4">
    <source>
        <dbReference type="Proteomes" id="UP000003688"/>
    </source>
</evidence>
<reference evidence="3 4" key="1">
    <citation type="journal article" date="2011" name="J. Bacteriol.">
        <title>Genome sequence of 'Pedosphaera parvula' Ellin514, an aerobic Verrucomicrobial isolate from pasture soil.</title>
        <authorList>
            <person name="Kant R."/>
            <person name="van Passel M.W."/>
            <person name="Sangwan P."/>
            <person name="Palva A."/>
            <person name="Lucas S."/>
            <person name="Copeland A."/>
            <person name="Lapidus A."/>
            <person name="Glavina Del Rio T."/>
            <person name="Dalin E."/>
            <person name="Tice H."/>
            <person name="Bruce D."/>
            <person name="Goodwin L."/>
            <person name="Pitluck S."/>
            <person name="Chertkov O."/>
            <person name="Larimer F.W."/>
            <person name="Land M.L."/>
            <person name="Hauser L."/>
            <person name="Brettin T.S."/>
            <person name="Detter J.C."/>
            <person name="Han S."/>
            <person name="de Vos W.M."/>
            <person name="Janssen P.H."/>
            <person name="Smidt H."/>
        </authorList>
    </citation>
    <scope>NUCLEOTIDE SEQUENCE [LARGE SCALE GENOMIC DNA]</scope>
    <source>
        <strain evidence="3 4">Ellin514</strain>
    </source>
</reference>
<gene>
    <name evidence="3" type="ORF">Cflav_PD3624</name>
</gene>
<accession>B9XHD1</accession>
<name>B9XHD1_PEDPL</name>
<dbReference type="EMBL" id="ABOX02000014">
    <property type="protein sequence ID" value="EEF60766.1"/>
    <property type="molecule type" value="Genomic_DNA"/>
</dbReference>
<evidence type="ECO:0000313" key="3">
    <source>
        <dbReference type="EMBL" id="EEF60766.1"/>
    </source>
</evidence>
<keyword evidence="2" id="KW-0472">Membrane</keyword>
<dbReference type="PANTHER" id="PTHR30093">
    <property type="entry name" value="GENERAL SECRETION PATHWAY PROTEIN G"/>
    <property type="match status" value="1"/>
</dbReference>
<dbReference type="STRING" id="320771.Cflav_PD3624"/>
<dbReference type="Pfam" id="PF07963">
    <property type="entry name" value="N_methyl"/>
    <property type="match status" value="1"/>
</dbReference>
<protein>
    <recommendedName>
        <fullName evidence="5">Type II secretory pathway pseudopilin PulG-like protein</fullName>
    </recommendedName>
</protein>
<evidence type="ECO:0000256" key="1">
    <source>
        <dbReference type="ARBA" id="ARBA00022481"/>
    </source>
</evidence>
<keyword evidence="2" id="KW-1133">Transmembrane helix</keyword>
<dbReference type="GO" id="GO:0015628">
    <property type="term" value="P:protein secretion by the type II secretion system"/>
    <property type="evidence" value="ECO:0007669"/>
    <property type="project" value="InterPro"/>
</dbReference>
<keyword evidence="4" id="KW-1185">Reference proteome</keyword>
<dbReference type="GO" id="GO:0015627">
    <property type="term" value="C:type II protein secretion system complex"/>
    <property type="evidence" value="ECO:0007669"/>
    <property type="project" value="InterPro"/>
</dbReference>
<dbReference type="InterPro" id="IPR000983">
    <property type="entry name" value="Bac_GSPG_pilin"/>
</dbReference>
<comment type="caution">
    <text evidence="3">The sequence shown here is derived from an EMBL/GenBank/DDBJ whole genome shotgun (WGS) entry which is preliminary data.</text>
</comment>
<evidence type="ECO:0008006" key="5">
    <source>
        <dbReference type="Google" id="ProtNLM"/>
    </source>
</evidence>
<proteinExistence type="predicted"/>
<sequence length="275" mass="30790">MRPAMFCPRITPKRGFTLIELLVVIAIIGILAALLLPILSTAKLKAQRTHCLNSVKQLSLASFVYASDNTRHAGYETPAFPGGNWMGVLNDYAMSKGLLVCPSAPLQNPPPSSGNAQGYADRAWVRWTSDKKNMFYGSYGYNGWLYSDMKFSEPGDPKQQQIFTKEASIQKPALTPVFFDENWVDVWPEESDRPYINLYEGQPLGVSPNQMGRCTIARHGDRSASRAPRNFPSAQIMPGAINMGLADGHTELVKLEDLWKCYWHLDWQPPAVRPR</sequence>
<feature type="transmembrane region" description="Helical" evidence="2">
    <location>
        <begin position="21"/>
        <end position="39"/>
    </location>
</feature>
<dbReference type="SUPFAM" id="SSF54523">
    <property type="entry name" value="Pili subunits"/>
    <property type="match status" value="1"/>
</dbReference>
<keyword evidence="2" id="KW-0812">Transmembrane</keyword>
<keyword evidence="1" id="KW-0488">Methylation</keyword>
<dbReference type="AlphaFoldDB" id="B9XHD1"/>
<dbReference type="PROSITE" id="PS00409">
    <property type="entry name" value="PROKAR_NTER_METHYL"/>
    <property type="match status" value="1"/>
</dbReference>
<evidence type="ECO:0000256" key="2">
    <source>
        <dbReference type="SAM" id="Phobius"/>
    </source>
</evidence>
<dbReference type="Gene3D" id="3.30.700.10">
    <property type="entry name" value="Glycoprotein, Type 4 Pilin"/>
    <property type="match status" value="1"/>
</dbReference>
<dbReference type="PRINTS" id="PR00813">
    <property type="entry name" value="BCTERIALGSPG"/>
</dbReference>